<dbReference type="Pfam" id="PF12679">
    <property type="entry name" value="ABC2_membrane_2"/>
    <property type="match status" value="1"/>
</dbReference>
<keyword evidence="1" id="KW-0812">Transmembrane</keyword>
<feature type="transmembrane region" description="Helical" evidence="1">
    <location>
        <begin position="99"/>
        <end position="126"/>
    </location>
</feature>
<evidence type="ECO:0000313" key="2">
    <source>
        <dbReference type="EMBL" id="KPL61017.1"/>
    </source>
</evidence>
<dbReference type="eggNOG" id="ENOG503184I">
    <property type="taxonomic scope" value="Bacteria"/>
</dbReference>
<evidence type="ECO:0000256" key="1">
    <source>
        <dbReference type="SAM" id="Phobius"/>
    </source>
</evidence>
<feature type="transmembrane region" description="Helical" evidence="1">
    <location>
        <begin position="203"/>
        <end position="223"/>
    </location>
</feature>
<organism evidence="2 3">
    <name type="scientific">Rossellomorea vietnamensis</name>
    <dbReference type="NCBI Taxonomy" id="218284"/>
    <lineage>
        <taxon>Bacteria</taxon>
        <taxon>Bacillati</taxon>
        <taxon>Bacillota</taxon>
        <taxon>Bacilli</taxon>
        <taxon>Bacillales</taxon>
        <taxon>Bacillaceae</taxon>
        <taxon>Rossellomorea</taxon>
    </lineage>
</organism>
<dbReference type="GO" id="GO:0140359">
    <property type="term" value="F:ABC-type transporter activity"/>
    <property type="evidence" value="ECO:0007669"/>
    <property type="project" value="InterPro"/>
</dbReference>
<proteinExistence type="predicted"/>
<evidence type="ECO:0000313" key="3">
    <source>
        <dbReference type="Proteomes" id="UP000050398"/>
    </source>
</evidence>
<comment type="caution">
    <text evidence="2">The sequence shown here is derived from an EMBL/GenBank/DDBJ whole genome shotgun (WGS) entry which is preliminary data.</text>
</comment>
<keyword evidence="1" id="KW-1133">Transmembrane helix</keyword>
<dbReference type="AlphaFoldDB" id="A0A0P6W7N6"/>
<keyword evidence="1" id="KW-0472">Membrane</keyword>
<dbReference type="OrthoDB" id="2580477at2"/>
<sequence>MFAIGKREFLKLFKGIKSIIIILILVATSYYSAKFSNLLLSLEEFSAEDSDKIEYAGLLALLLFLGQLFVMGLSHDAMNRETHDRTIRFLVTRTSRLSILLGKFSGIVLFWLVCVTASFLIIFFMTGTMDPLSFFQTMSLLIYQIALTILLSTVIPKPAFTMFLSVVLGLAFPIVSLWLAFTSNVYVSWLKYLTPFYYLEEDYMFLIILPLAAVMVVISHLVFKRREC</sequence>
<dbReference type="EMBL" id="LIXZ01000002">
    <property type="protein sequence ID" value="KPL61017.1"/>
    <property type="molecule type" value="Genomic_DNA"/>
</dbReference>
<dbReference type="Proteomes" id="UP000050398">
    <property type="component" value="Unassembled WGS sequence"/>
</dbReference>
<dbReference type="GO" id="GO:0005886">
    <property type="term" value="C:plasma membrane"/>
    <property type="evidence" value="ECO:0007669"/>
    <property type="project" value="UniProtKB-SubCell"/>
</dbReference>
<dbReference type="PATRIC" id="fig|218284.4.peg.977"/>
<dbReference type="RefSeq" id="WP_060671278.1">
    <property type="nucleotide sequence ID" value="NZ_LIXZ01000002.1"/>
</dbReference>
<gene>
    <name evidence="2" type="ORF">AM506_04640</name>
</gene>
<accession>A0A0P6W7N6</accession>
<feature type="transmembrane region" description="Helical" evidence="1">
    <location>
        <begin position="12"/>
        <end position="33"/>
    </location>
</feature>
<feature type="transmembrane region" description="Helical" evidence="1">
    <location>
        <begin position="162"/>
        <end position="183"/>
    </location>
</feature>
<reference evidence="2 3" key="1">
    <citation type="submission" date="2015-08" db="EMBL/GenBank/DDBJ databases">
        <title>Draft Genome Sequence of Bacillus vietnamensis UCD-SED5.</title>
        <authorList>
            <person name="Lee R.D."/>
            <person name="Jospin G."/>
            <person name="Lang J.M."/>
            <person name="Coil D.A."/>
            <person name="Eisen J.A."/>
        </authorList>
    </citation>
    <scope>NUCLEOTIDE SEQUENCE [LARGE SCALE GENOMIC DNA]</scope>
    <source>
        <strain evidence="2 3">UCD-SED5</strain>
    </source>
</reference>
<feature type="transmembrane region" description="Helical" evidence="1">
    <location>
        <begin position="132"/>
        <end position="155"/>
    </location>
</feature>
<name>A0A0P6W7N6_9BACI</name>
<protein>
    <submittedName>
        <fullName evidence="2">Uncharacterized protein</fullName>
    </submittedName>
</protein>
<feature type="transmembrane region" description="Helical" evidence="1">
    <location>
        <begin position="53"/>
        <end position="78"/>
    </location>
</feature>